<gene>
    <name evidence="2" type="ORF">HPP92_019749</name>
</gene>
<protein>
    <submittedName>
        <fullName evidence="2">Uncharacterized protein</fullName>
    </submittedName>
</protein>
<keyword evidence="1" id="KW-0812">Transmembrane</keyword>
<comment type="caution">
    <text evidence="2">The sequence shown here is derived from an EMBL/GenBank/DDBJ whole genome shotgun (WGS) entry which is preliminary data.</text>
</comment>
<accession>A0A835Q3S8</accession>
<evidence type="ECO:0000256" key="1">
    <source>
        <dbReference type="SAM" id="Phobius"/>
    </source>
</evidence>
<sequence length="101" mass="10472">MAAVFIIAGATGAYAIVETTVESMRDAPGMVPAMVLLLMVAAVVLVPVAGWLGGWLGEEEGGRSVADLGRLLTSRGRNEKRVTVARGGAVLKVNPRVGLQE</sequence>
<dbReference type="Proteomes" id="UP000636800">
    <property type="component" value="Chromosome 10"/>
</dbReference>
<keyword evidence="1" id="KW-0472">Membrane</keyword>
<keyword evidence="3" id="KW-1185">Reference proteome</keyword>
<evidence type="ECO:0000313" key="2">
    <source>
        <dbReference type="EMBL" id="KAG0463680.1"/>
    </source>
</evidence>
<keyword evidence="1" id="KW-1133">Transmembrane helix</keyword>
<feature type="transmembrane region" description="Helical" evidence="1">
    <location>
        <begin position="31"/>
        <end position="53"/>
    </location>
</feature>
<proteinExistence type="predicted"/>
<evidence type="ECO:0000313" key="3">
    <source>
        <dbReference type="Proteomes" id="UP000636800"/>
    </source>
</evidence>
<reference evidence="2 3" key="1">
    <citation type="journal article" date="2020" name="Nat. Food">
        <title>A phased Vanilla planifolia genome enables genetic improvement of flavour and production.</title>
        <authorList>
            <person name="Hasing T."/>
            <person name="Tang H."/>
            <person name="Brym M."/>
            <person name="Khazi F."/>
            <person name="Huang T."/>
            <person name="Chambers A.H."/>
        </authorList>
    </citation>
    <scope>NUCLEOTIDE SEQUENCE [LARGE SCALE GENOMIC DNA]</scope>
    <source>
        <tissue evidence="2">Leaf</tissue>
    </source>
</reference>
<dbReference type="AlphaFoldDB" id="A0A835Q3S8"/>
<organism evidence="2 3">
    <name type="scientific">Vanilla planifolia</name>
    <name type="common">Vanilla</name>
    <dbReference type="NCBI Taxonomy" id="51239"/>
    <lineage>
        <taxon>Eukaryota</taxon>
        <taxon>Viridiplantae</taxon>
        <taxon>Streptophyta</taxon>
        <taxon>Embryophyta</taxon>
        <taxon>Tracheophyta</taxon>
        <taxon>Spermatophyta</taxon>
        <taxon>Magnoliopsida</taxon>
        <taxon>Liliopsida</taxon>
        <taxon>Asparagales</taxon>
        <taxon>Orchidaceae</taxon>
        <taxon>Vanilloideae</taxon>
        <taxon>Vanilleae</taxon>
        <taxon>Vanilla</taxon>
    </lineage>
</organism>
<dbReference type="EMBL" id="JADCNL010000010">
    <property type="protein sequence ID" value="KAG0463680.1"/>
    <property type="molecule type" value="Genomic_DNA"/>
</dbReference>
<dbReference type="OrthoDB" id="2019572at2759"/>
<name>A0A835Q3S8_VANPL</name>